<dbReference type="HOGENOM" id="CLU_2754826_0_0_6"/>
<dbReference type="EMBL" id="CP000712">
    <property type="protein sequence ID" value="ABQ81402.1"/>
    <property type="molecule type" value="Genomic_DNA"/>
</dbReference>
<dbReference type="KEGG" id="ppf:Pput_5284"/>
<reference evidence="1" key="1">
    <citation type="submission" date="2007-05" db="EMBL/GenBank/DDBJ databases">
        <title>Complete sequence of Pseudomonas putida F1.</title>
        <authorList>
            <consortium name="US DOE Joint Genome Institute"/>
            <person name="Copeland A."/>
            <person name="Lucas S."/>
            <person name="Lapidus A."/>
            <person name="Barry K."/>
            <person name="Detter J.C."/>
            <person name="Glavina del Rio T."/>
            <person name="Hammon N."/>
            <person name="Israni S."/>
            <person name="Dalin E."/>
            <person name="Tice H."/>
            <person name="Pitluck S."/>
            <person name="Chain P."/>
            <person name="Malfatti S."/>
            <person name="Shin M."/>
            <person name="Vergez L."/>
            <person name="Schmutz J."/>
            <person name="Larimer F."/>
            <person name="Land M."/>
            <person name="Hauser L."/>
            <person name="Kyrpides N."/>
            <person name="Lykidis A."/>
            <person name="Parales R."/>
            <person name="Richardson P."/>
        </authorList>
    </citation>
    <scope>NUCLEOTIDE SEQUENCE [LARGE SCALE GENOMIC DNA]</scope>
    <source>
        <strain evidence="1">F1</strain>
    </source>
</reference>
<organism evidence="1">
    <name type="scientific">Pseudomonas putida (strain ATCC 700007 / DSM 6899 / JCM 31910 / BCRC 17059 / LMG 24140 / F1)</name>
    <dbReference type="NCBI Taxonomy" id="351746"/>
    <lineage>
        <taxon>Bacteria</taxon>
        <taxon>Pseudomonadati</taxon>
        <taxon>Pseudomonadota</taxon>
        <taxon>Gammaproteobacteria</taxon>
        <taxon>Pseudomonadales</taxon>
        <taxon>Pseudomonadaceae</taxon>
        <taxon>Pseudomonas</taxon>
    </lineage>
</organism>
<gene>
    <name evidence="1" type="ordered locus">Pput_5284</name>
</gene>
<evidence type="ECO:0000313" key="1">
    <source>
        <dbReference type="EMBL" id="ABQ81402.1"/>
    </source>
</evidence>
<protein>
    <submittedName>
        <fullName evidence="1">Uncharacterized protein</fullName>
    </submittedName>
</protein>
<sequence length="70" mass="8082">MLRPWPRSVKMRCHQQSAGTHCTALGLAARRKLQKVKTNQMIQSARLIGAVGDRWGRRESRSWSRTTHKI</sequence>
<dbReference type="AlphaFoldDB" id="A5WB92"/>
<proteinExistence type="predicted"/>
<accession>A5WB92</accession>
<name>A5WB92_PSEP1</name>